<organism evidence="2 3">
    <name type="scientific">Labedaea rhizosphaerae</name>
    <dbReference type="NCBI Taxonomy" id="598644"/>
    <lineage>
        <taxon>Bacteria</taxon>
        <taxon>Bacillati</taxon>
        <taxon>Actinomycetota</taxon>
        <taxon>Actinomycetes</taxon>
        <taxon>Pseudonocardiales</taxon>
        <taxon>Pseudonocardiaceae</taxon>
        <taxon>Labedaea</taxon>
    </lineage>
</organism>
<reference evidence="2 3" key="1">
    <citation type="submission" date="2019-03" db="EMBL/GenBank/DDBJ databases">
        <title>Genomic Encyclopedia of Type Strains, Phase IV (KMG-IV): sequencing the most valuable type-strain genomes for metagenomic binning, comparative biology and taxonomic classification.</title>
        <authorList>
            <person name="Goeker M."/>
        </authorList>
    </citation>
    <scope>NUCLEOTIDE SEQUENCE [LARGE SCALE GENOMIC DNA]</scope>
    <source>
        <strain evidence="2 3">DSM 45361</strain>
    </source>
</reference>
<keyword evidence="1" id="KW-0472">Membrane</keyword>
<protein>
    <recommendedName>
        <fullName evidence="4">ABC-2 type transport system permease protein</fullName>
    </recommendedName>
</protein>
<proteinExistence type="predicted"/>
<feature type="transmembrane region" description="Helical" evidence="1">
    <location>
        <begin position="138"/>
        <end position="159"/>
    </location>
</feature>
<feature type="transmembrane region" description="Helical" evidence="1">
    <location>
        <begin position="55"/>
        <end position="76"/>
    </location>
</feature>
<sequence>MTAFRAAFGYELRMQLRKVSVWVTIGALALLTAVATNVIHLVLAIDDGEEAAVRAARLTMALLPVGFGCLVADRLVRDDRLGVRSLLDATPGGLGVRLVGKFLGSCAATAIPVVGSYLLLVGAYAIRHGDATALGASGLLVVTVMLPALLFVGAFAMLCPLVMPTPLFRVLFVGYWFWSTLVYPSLLPTLNGTLFTPVNGYLMRALLHAEDGDLAGRVDGAALNFLRPDPSAVTAWLALGVLAAATALALSGARALLARTAR</sequence>
<feature type="transmembrane region" description="Helical" evidence="1">
    <location>
        <begin position="21"/>
        <end position="43"/>
    </location>
</feature>
<dbReference type="EMBL" id="SNXZ01000005">
    <property type="protein sequence ID" value="TDP94830.1"/>
    <property type="molecule type" value="Genomic_DNA"/>
</dbReference>
<comment type="caution">
    <text evidence="2">The sequence shown here is derived from an EMBL/GenBank/DDBJ whole genome shotgun (WGS) entry which is preliminary data.</text>
</comment>
<gene>
    <name evidence="2" type="ORF">EV186_10562</name>
</gene>
<keyword evidence="1" id="KW-1133">Transmembrane helix</keyword>
<evidence type="ECO:0008006" key="4">
    <source>
        <dbReference type="Google" id="ProtNLM"/>
    </source>
</evidence>
<accession>A0A4R6S552</accession>
<keyword evidence="3" id="KW-1185">Reference proteome</keyword>
<dbReference type="AlphaFoldDB" id="A0A4R6S552"/>
<evidence type="ECO:0000313" key="2">
    <source>
        <dbReference type="EMBL" id="TDP94830.1"/>
    </source>
</evidence>
<evidence type="ECO:0000313" key="3">
    <source>
        <dbReference type="Proteomes" id="UP000295444"/>
    </source>
</evidence>
<evidence type="ECO:0000256" key="1">
    <source>
        <dbReference type="SAM" id="Phobius"/>
    </source>
</evidence>
<feature type="transmembrane region" description="Helical" evidence="1">
    <location>
        <begin position="166"/>
        <end position="186"/>
    </location>
</feature>
<name>A0A4R6S552_LABRH</name>
<dbReference type="Proteomes" id="UP000295444">
    <property type="component" value="Unassembled WGS sequence"/>
</dbReference>
<dbReference type="OrthoDB" id="4094798at2"/>
<keyword evidence="1" id="KW-0812">Transmembrane</keyword>
<dbReference type="RefSeq" id="WP_133852252.1">
    <property type="nucleotide sequence ID" value="NZ_SNXZ01000005.1"/>
</dbReference>
<feature type="transmembrane region" description="Helical" evidence="1">
    <location>
        <begin position="233"/>
        <end position="257"/>
    </location>
</feature>
<feature type="transmembrane region" description="Helical" evidence="1">
    <location>
        <begin position="102"/>
        <end position="126"/>
    </location>
</feature>